<dbReference type="SUPFAM" id="SSF50998">
    <property type="entry name" value="Quinoprotein alcohol dehydrogenase-like"/>
    <property type="match status" value="1"/>
</dbReference>
<keyword evidence="3 4" id="KW-0998">Cell outer membrane</keyword>
<evidence type="ECO:0000256" key="1">
    <source>
        <dbReference type="ARBA" id="ARBA00022729"/>
    </source>
</evidence>
<organism evidence="6">
    <name type="scientific">Acidicaldus sp</name>
    <dbReference type="NCBI Taxonomy" id="1872105"/>
    <lineage>
        <taxon>Bacteria</taxon>
        <taxon>Pseudomonadati</taxon>
        <taxon>Pseudomonadota</taxon>
        <taxon>Alphaproteobacteria</taxon>
        <taxon>Acetobacterales</taxon>
        <taxon>Acetobacteraceae</taxon>
        <taxon>Acidicaldus</taxon>
    </lineage>
</organism>
<evidence type="ECO:0000256" key="2">
    <source>
        <dbReference type="ARBA" id="ARBA00023136"/>
    </source>
</evidence>
<gene>
    <name evidence="4" type="primary">bamB</name>
    <name evidence="6" type="ORF">ENY07_11460</name>
</gene>
<name>A0A8J4HBL0_9PROT</name>
<evidence type="ECO:0000313" key="6">
    <source>
        <dbReference type="EMBL" id="HGC43820.1"/>
    </source>
</evidence>
<proteinExistence type="inferred from homology"/>
<protein>
    <recommendedName>
        <fullName evidence="4">Outer membrane protein assembly factor BamB</fullName>
    </recommendedName>
</protein>
<accession>A0A8J4HBL0</accession>
<sequence length="519" mass="54969">MTPIARWPRSCPPCWRCARARPIRPRPRCARSRRSPPRRPACASAPVLSWLNSAADGGFSLPPCPQRRWPAMIARLTRRAALLAPLGLLTGCSNLSDWLDWDSVLSTPKHPLQGKREAVIHNSRGLTVSAGVGKVMLPPPVANAAWPQDGGNPAHLMGHLKVAERITDAWSAPIGAGGGFRAEITATPVVIGDTVFTMDSDGAIAAFDTARGTKRWRVDTRAKKDRSVNLGGGLAASNDLLYATTGRGDLIALDLAKGTERWRQNLAMPIRTAPTIADGRIFVATIDDKLYAYTADAGKSLWSHPATAAATAALGMPAPAYAQGLVIAGFGSGDLLALRAETGTLAWSETITATGAQNTLANIASITALPVVQGDHVFAVGLGGLLVAIEIHAGRRIWEREVASGQTPWLAGEWLFVVSEDAEAAAVNAHDGTVAWVTDLPHYMNPKKQRDPISWIGPTLVSDRLIVAGSNGQLLSLSPYTGKILGQETLKKTAVAVPPVVAAGTVYLVTNDGALRAMR</sequence>
<keyword evidence="2 4" id="KW-0472">Membrane</keyword>
<evidence type="ECO:0000259" key="5">
    <source>
        <dbReference type="Pfam" id="PF13360"/>
    </source>
</evidence>
<comment type="function">
    <text evidence="4">Part of the outer membrane protein assembly complex, which is involved in assembly and insertion of beta-barrel proteins into the outer membrane.</text>
</comment>
<evidence type="ECO:0000256" key="4">
    <source>
        <dbReference type="HAMAP-Rule" id="MF_00923"/>
    </source>
</evidence>
<comment type="subunit">
    <text evidence="4">Part of the Bam complex.</text>
</comment>
<dbReference type="InterPro" id="IPR017687">
    <property type="entry name" value="BamB"/>
</dbReference>
<comment type="caution">
    <text evidence="6">The sequence shown here is derived from an EMBL/GenBank/DDBJ whole genome shotgun (WGS) entry which is preliminary data.</text>
</comment>
<dbReference type="GO" id="GO:0009279">
    <property type="term" value="C:cell outer membrane"/>
    <property type="evidence" value="ECO:0007669"/>
    <property type="project" value="UniProtKB-SubCell"/>
</dbReference>
<keyword evidence="1 4" id="KW-0732">Signal</keyword>
<evidence type="ECO:0000256" key="3">
    <source>
        <dbReference type="ARBA" id="ARBA00023237"/>
    </source>
</evidence>
<dbReference type="InterPro" id="IPR011047">
    <property type="entry name" value="Quinoprotein_ADH-like_sf"/>
</dbReference>
<dbReference type="Gene3D" id="2.130.10.10">
    <property type="entry name" value="YVTN repeat-like/Quinoprotein amine dehydrogenase"/>
    <property type="match status" value="1"/>
</dbReference>
<dbReference type="Pfam" id="PF13360">
    <property type="entry name" value="PQQ_2"/>
    <property type="match status" value="2"/>
</dbReference>
<reference evidence="6" key="1">
    <citation type="journal article" date="2020" name="mSystems">
        <title>Genome- and Community-Level Interaction Insights into Carbon Utilization and Element Cycling Functions of Hydrothermarchaeota in Hydrothermal Sediment.</title>
        <authorList>
            <person name="Zhou Z."/>
            <person name="Liu Y."/>
            <person name="Xu W."/>
            <person name="Pan J."/>
            <person name="Luo Z.H."/>
            <person name="Li M."/>
        </authorList>
    </citation>
    <scope>NUCLEOTIDE SEQUENCE</scope>
    <source>
        <strain evidence="6">SpSt-997</strain>
    </source>
</reference>
<dbReference type="HAMAP" id="MF_00923">
    <property type="entry name" value="OM_assembly_BamB"/>
    <property type="match status" value="1"/>
</dbReference>
<dbReference type="InterPro" id="IPR015943">
    <property type="entry name" value="WD40/YVTN_repeat-like_dom_sf"/>
</dbReference>
<feature type="domain" description="Pyrrolo-quinoline quinone repeat" evidence="5">
    <location>
        <begin position="455"/>
        <end position="518"/>
    </location>
</feature>
<comment type="subcellular location">
    <subcellularLocation>
        <location evidence="4">Cell outer membrane</location>
    </subcellularLocation>
</comment>
<dbReference type="AlphaFoldDB" id="A0A8J4HBL0"/>
<dbReference type="SMART" id="SM00564">
    <property type="entry name" value="PQQ"/>
    <property type="match status" value="6"/>
</dbReference>
<comment type="similarity">
    <text evidence="4">Belongs to the BamB family.</text>
</comment>
<dbReference type="GO" id="GO:0051205">
    <property type="term" value="P:protein insertion into membrane"/>
    <property type="evidence" value="ECO:0007669"/>
    <property type="project" value="UniProtKB-UniRule"/>
</dbReference>
<dbReference type="InterPro" id="IPR002372">
    <property type="entry name" value="PQQ_rpt_dom"/>
</dbReference>
<dbReference type="PANTHER" id="PTHR34512">
    <property type="entry name" value="CELL SURFACE PROTEIN"/>
    <property type="match status" value="1"/>
</dbReference>
<feature type="domain" description="Pyrrolo-quinoline quinone repeat" evidence="5">
    <location>
        <begin position="201"/>
        <end position="437"/>
    </location>
</feature>
<dbReference type="PANTHER" id="PTHR34512:SF30">
    <property type="entry name" value="OUTER MEMBRANE PROTEIN ASSEMBLY FACTOR BAMB"/>
    <property type="match status" value="1"/>
</dbReference>
<dbReference type="GO" id="GO:0043165">
    <property type="term" value="P:Gram-negative-bacterium-type cell outer membrane assembly"/>
    <property type="evidence" value="ECO:0007669"/>
    <property type="project" value="UniProtKB-UniRule"/>
</dbReference>
<dbReference type="EMBL" id="DTQM01000219">
    <property type="protein sequence ID" value="HGC43820.1"/>
    <property type="molecule type" value="Genomic_DNA"/>
</dbReference>
<dbReference type="InterPro" id="IPR018391">
    <property type="entry name" value="PQQ_b-propeller_rpt"/>
</dbReference>